<gene>
    <name evidence="6" type="ORF">GF339_04600</name>
</gene>
<feature type="transmembrane region" description="Helical" evidence="5">
    <location>
        <begin position="114"/>
        <end position="137"/>
    </location>
</feature>
<comment type="caution">
    <text evidence="6">The sequence shown here is derived from an EMBL/GenBank/DDBJ whole genome shotgun (WGS) entry which is preliminary data.</text>
</comment>
<dbReference type="Pfam" id="PF03699">
    <property type="entry name" value="UPF0182"/>
    <property type="match status" value="1"/>
</dbReference>
<keyword evidence="2 5" id="KW-0812">Transmembrane</keyword>
<dbReference type="EMBL" id="WJJP01000142">
    <property type="protein sequence ID" value="MBD3323839.1"/>
    <property type="molecule type" value="Genomic_DNA"/>
</dbReference>
<evidence type="ECO:0000256" key="1">
    <source>
        <dbReference type="ARBA" id="ARBA00022475"/>
    </source>
</evidence>
<dbReference type="Proteomes" id="UP000649604">
    <property type="component" value="Unassembled WGS sequence"/>
</dbReference>
<accession>A0A9D5JTJ8</accession>
<evidence type="ECO:0000256" key="2">
    <source>
        <dbReference type="ARBA" id="ARBA00022692"/>
    </source>
</evidence>
<keyword evidence="4 5" id="KW-0472">Membrane</keyword>
<evidence type="ECO:0000256" key="5">
    <source>
        <dbReference type="SAM" id="Phobius"/>
    </source>
</evidence>
<feature type="transmembrane region" description="Helical" evidence="5">
    <location>
        <begin position="54"/>
        <end position="74"/>
    </location>
</feature>
<keyword evidence="1" id="KW-1003">Cell membrane</keyword>
<keyword evidence="3 5" id="KW-1133">Transmembrane helix</keyword>
<dbReference type="PANTHER" id="PTHR39344:SF1">
    <property type="entry name" value="UPF0182 PROTEIN SLL1060"/>
    <property type="match status" value="1"/>
</dbReference>
<protein>
    <submittedName>
        <fullName evidence="6">Uncharacterized protein</fullName>
    </submittedName>
</protein>
<evidence type="ECO:0000313" key="6">
    <source>
        <dbReference type="EMBL" id="MBD3323839.1"/>
    </source>
</evidence>
<proteinExistence type="predicted"/>
<evidence type="ECO:0000256" key="4">
    <source>
        <dbReference type="ARBA" id="ARBA00023136"/>
    </source>
</evidence>
<dbReference type="PANTHER" id="PTHR39344">
    <property type="entry name" value="UPF0182 PROTEIN SLL1060"/>
    <property type="match status" value="1"/>
</dbReference>
<dbReference type="GO" id="GO:0016020">
    <property type="term" value="C:membrane"/>
    <property type="evidence" value="ECO:0007669"/>
    <property type="project" value="InterPro"/>
</dbReference>
<sequence length="218" mass="24912">MNADKLRRGIGLLVLLAVIVLILITIFAGFIIDYLWFGALNYTGVFWRILFAKFWYFLLFAVIGFLILAGNFLFAHRFSKKRGTPPSAGSIMNFELGEYTEPIRQLTEGGIRKLPMLVFVVAAVLAILAGLTMIPYWERFLRYFNSVPFGSTDPIYDKDIGFYVFSMPVHTLFRGWLMSMIVFSFIGAGIIYWVSGMFKVYERSVSFSQGVKIHLYAL</sequence>
<feature type="non-terminal residue" evidence="6">
    <location>
        <position position="218"/>
    </location>
</feature>
<reference evidence="6" key="1">
    <citation type="submission" date="2019-11" db="EMBL/GenBank/DDBJ databases">
        <title>Microbial mats filling the niche in hypersaline microbial mats.</title>
        <authorList>
            <person name="Wong H.L."/>
            <person name="Macleod F.I."/>
            <person name="White R.A. III"/>
            <person name="Burns B.P."/>
        </authorList>
    </citation>
    <scope>NUCLEOTIDE SEQUENCE</scope>
    <source>
        <strain evidence="6">Rbin_158</strain>
    </source>
</reference>
<evidence type="ECO:0000256" key="3">
    <source>
        <dbReference type="ARBA" id="ARBA00022989"/>
    </source>
</evidence>
<name>A0A9D5JTJ8_9BACT</name>
<dbReference type="AlphaFoldDB" id="A0A9D5JTJ8"/>
<organism evidence="6 7">
    <name type="scientific">candidate division KSB3 bacterium</name>
    <dbReference type="NCBI Taxonomy" id="2044937"/>
    <lineage>
        <taxon>Bacteria</taxon>
        <taxon>candidate division KSB3</taxon>
    </lineage>
</organism>
<dbReference type="InterPro" id="IPR005372">
    <property type="entry name" value="UPF0182"/>
</dbReference>
<feature type="transmembrane region" description="Helical" evidence="5">
    <location>
        <begin position="173"/>
        <end position="194"/>
    </location>
</feature>
<evidence type="ECO:0000313" key="7">
    <source>
        <dbReference type="Proteomes" id="UP000649604"/>
    </source>
</evidence>
<dbReference type="GO" id="GO:0005576">
    <property type="term" value="C:extracellular region"/>
    <property type="evidence" value="ECO:0007669"/>
    <property type="project" value="TreeGrafter"/>
</dbReference>
<feature type="transmembrane region" description="Helical" evidence="5">
    <location>
        <begin position="12"/>
        <end position="34"/>
    </location>
</feature>